<sequence length="234" mass="25949">MKKQTLLFTSALSAMLLLAACNTTEKDDTPVDDQTTGSVDETTKTEDGSNENKEETANGSSEDTTEENAGKDVENTLPSIQYEDENGQKKESKLSWTTSPEQDYEIALAEGFSLTAEEPGRDMVTYNANDQISMRVETFSKDDTDYEEKARETESTVGLTAPDGQYQPYDIQSLVEKNKEIQHATGFIATFAEDDDQVVTVIYEKDSKIVRLTVFDRTSSKVTNALLEMGLTVK</sequence>
<dbReference type="AlphaFoldDB" id="A0A0A3IGQ3"/>
<dbReference type="eggNOG" id="ENOG5032Z2T">
    <property type="taxonomic scope" value="Bacteria"/>
</dbReference>
<reference evidence="3 4" key="1">
    <citation type="submission" date="2014-02" db="EMBL/GenBank/DDBJ databases">
        <title>Draft genome sequence of Lysinibacillus odysseyi NBRC 100172.</title>
        <authorList>
            <person name="Zhang F."/>
            <person name="Wang G."/>
            <person name="Zhang L."/>
        </authorList>
    </citation>
    <scope>NUCLEOTIDE SEQUENCE [LARGE SCALE GENOMIC DNA]</scope>
    <source>
        <strain evidence="3 4">NBRC 100172</strain>
    </source>
</reference>
<keyword evidence="4" id="KW-1185">Reference proteome</keyword>
<gene>
    <name evidence="3" type="ORF">CD32_14510</name>
</gene>
<name>A0A0A3IGQ3_9BACI</name>
<comment type="caution">
    <text evidence="3">The sequence shown here is derived from an EMBL/GenBank/DDBJ whole genome shotgun (WGS) entry which is preliminary data.</text>
</comment>
<evidence type="ECO:0008006" key="5">
    <source>
        <dbReference type="Google" id="ProtNLM"/>
    </source>
</evidence>
<dbReference type="Proteomes" id="UP000030437">
    <property type="component" value="Unassembled WGS sequence"/>
</dbReference>
<feature type="region of interest" description="Disordered" evidence="1">
    <location>
        <begin position="22"/>
        <end position="98"/>
    </location>
</feature>
<accession>A0A0A3IGQ3</accession>
<feature type="chain" id="PRO_5038501311" description="Lipoprotein" evidence="2">
    <location>
        <begin position="20"/>
        <end position="234"/>
    </location>
</feature>
<protein>
    <recommendedName>
        <fullName evidence="5">Lipoprotein</fullName>
    </recommendedName>
</protein>
<dbReference type="STRING" id="1220589.CD32_14510"/>
<feature type="compositionally biased region" description="Basic and acidic residues" evidence="1">
    <location>
        <begin position="41"/>
        <end position="56"/>
    </location>
</feature>
<evidence type="ECO:0000256" key="1">
    <source>
        <dbReference type="SAM" id="MobiDB-lite"/>
    </source>
</evidence>
<dbReference type="EMBL" id="JPVP01000057">
    <property type="protein sequence ID" value="KGR83904.1"/>
    <property type="molecule type" value="Genomic_DNA"/>
</dbReference>
<evidence type="ECO:0000256" key="2">
    <source>
        <dbReference type="SAM" id="SignalP"/>
    </source>
</evidence>
<dbReference type="OrthoDB" id="2735367at2"/>
<feature type="signal peptide" evidence="2">
    <location>
        <begin position="1"/>
        <end position="19"/>
    </location>
</feature>
<keyword evidence="2" id="KW-0732">Signal</keyword>
<organism evidence="3 4">
    <name type="scientific">Lysinibacillus odysseyi 34hs-1 = NBRC 100172</name>
    <dbReference type="NCBI Taxonomy" id="1220589"/>
    <lineage>
        <taxon>Bacteria</taxon>
        <taxon>Bacillati</taxon>
        <taxon>Bacillota</taxon>
        <taxon>Bacilli</taxon>
        <taxon>Bacillales</taxon>
        <taxon>Bacillaceae</taxon>
        <taxon>Lysinibacillus</taxon>
    </lineage>
</organism>
<dbReference type="RefSeq" id="WP_036155843.1">
    <property type="nucleotide sequence ID" value="NZ_AVCX01000004.1"/>
</dbReference>
<evidence type="ECO:0000313" key="4">
    <source>
        <dbReference type="Proteomes" id="UP000030437"/>
    </source>
</evidence>
<dbReference type="PROSITE" id="PS51257">
    <property type="entry name" value="PROKAR_LIPOPROTEIN"/>
    <property type="match status" value="1"/>
</dbReference>
<proteinExistence type="predicted"/>
<evidence type="ECO:0000313" key="3">
    <source>
        <dbReference type="EMBL" id="KGR83904.1"/>
    </source>
</evidence>